<dbReference type="Proteomes" id="UP001076974">
    <property type="component" value="Unassembled WGS sequence"/>
</dbReference>
<dbReference type="InterPro" id="IPR011335">
    <property type="entry name" value="Restrct_endonuc-II-like"/>
</dbReference>
<dbReference type="EMBL" id="JAPRBD010000038">
    <property type="protein sequence ID" value="MCZ0691034.1"/>
    <property type="molecule type" value="Genomic_DNA"/>
</dbReference>
<dbReference type="GO" id="GO:0016787">
    <property type="term" value="F:hydrolase activity"/>
    <property type="evidence" value="ECO:0007669"/>
    <property type="project" value="UniProtKB-KW"/>
</dbReference>
<dbReference type="EC" id="3.1.21.-" evidence="2"/>
<feature type="domain" description="Restriction endonuclease type IV Mrr" evidence="1">
    <location>
        <begin position="65"/>
        <end position="174"/>
    </location>
</feature>
<keyword evidence="2" id="KW-0378">Hydrolase</keyword>
<proteinExistence type="predicted"/>
<evidence type="ECO:0000313" key="3">
    <source>
        <dbReference type="Proteomes" id="UP001076974"/>
    </source>
</evidence>
<dbReference type="GO" id="GO:0009307">
    <property type="term" value="P:DNA restriction-modification system"/>
    <property type="evidence" value="ECO:0007669"/>
    <property type="project" value="InterPro"/>
</dbReference>
<keyword evidence="2" id="KW-0255">Endonuclease</keyword>
<dbReference type="GO" id="GO:0003677">
    <property type="term" value="F:DNA binding"/>
    <property type="evidence" value="ECO:0007669"/>
    <property type="project" value="InterPro"/>
</dbReference>
<keyword evidence="2" id="KW-0540">Nuclease</keyword>
<evidence type="ECO:0000259" key="1">
    <source>
        <dbReference type="Pfam" id="PF04471"/>
    </source>
</evidence>
<dbReference type="InterPro" id="IPR007560">
    <property type="entry name" value="Restrct_endonuc_IV_Mrr"/>
</dbReference>
<comment type="caution">
    <text evidence="2">The sequence shown here is derived from an EMBL/GenBank/DDBJ whole genome shotgun (WGS) entry which is preliminary data.</text>
</comment>
<dbReference type="SUPFAM" id="SSF52980">
    <property type="entry name" value="Restriction endonuclease-like"/>
    <property type="match status" value="1"/>
</dbReference>
<reference evidence="2" key="1">
    <citation type="submission" date="2022-11" db="EMBL/GenBank/DDBJ databases">
        <title>Temperate bacteriophages infecting mucin-degrading bacterium Ruminococcus gnavus from the human gut.</title>
        <authorList>
            <person name="Buttimer C."/>
        </authorList>
    </citation>
    <scope>NUCLEOTIDE SEQUENCE</scope>
    <source>
        <strain evidence="2">CCUG 52279</strain>
    </source>
</reference>
<name>A0AAJ1GF47_MEDGN</name>
<dbReference type="Pfam" id="PF04471">
    <property type="entry name" value="Mrr_cat"/>
    <property type="match status" value="1"/>
</dbReference>
<organism evidence="2 3">
    <name type="scientific">Mediterraneibacter gnavus</name>
    <name type="common">Ruminococcus gnavus</name>
    <dbReference type="NCBI Taxonomy" id="33038"/>
    <lineage>
        <taxon>Bacteria</taxon>
        <taxon>Bacillati</taxon>
        <taxon>Bacillota</taxon>
        <taxon>Clostridia</taxon>
        <taxon>Lachnospirales</taxon>
        <taxon>Lachnospiraceae</taxon>
        <taxon>Mediterraneibacter</taxon>
    </lineage>
</organism>
<dbReference type="AlphaFoldDB" id="A0AAJ1GF47"/>
<gene>
    <name evidence="2" type="ORF">OZZ16_14255</name>
</gene>
<evidence type="ECO:0000313" key="2">
    <source>
        <dbReference type="EMBL" id="MCZ0691034.1"/>
    </source>
</evidence>
<protein>
    <submittedName>
        <fullName evidence="2">Restriction endonuclease</fullName>
        <ecNumber evidence="2">3.1.21.-</ecNumber>
    </submittedName>
</protein>
<accession>A0AAJ1GF47</accession>
<dbReference type="RefSeq" id="WP_235427674.1">
    <property type="nucleotide sequence ID" value="NZ_BAABXJ010000001.1"/>
</dbReference>
<dbReference type="GO" id="GO:0004519">
    <property type="term" value="F:endonuclease activity"/>
    <property type="evidence" value="ECO:0007669"/>
    <property type="project" value="UniProtKB-KW"/>
</dbReference>
<sequence length="240" mass="27523">MNDKGYTIEEILSIFDQAPASLECFKGLGRLTPEKKKLYQEKYEHFLLTNNSRKLNGKNEDDDNRIKGKALEDLVSAMFEATGEYFEIYRNIRNGTNEVDLFVQFSGKAKRISHILGEQYSDIICECKNYGTHVKVTYVGKFYSLMQSTNNKIGIMFSHDGFSGKSWSAATGLSKKLFMLKEKEEDKTYILDFSKDDFKAILDGESLFNILNNKCQALRLGIDDIKKYITLHPNENKVVN</sequence>